<protein>
    <submittedName>
        <fullName evidence="5">Uncharacterized protein</fullName>
    </submittedName>
</protein>
<evidence type="ECO:0000313" key="6">
    <source>
        <dbReference type="Proteomes" id="UP000886998"/>
    </source>
</evidence>
<proteinExistence type="predicted"/>
<gene>
    <name evidence="5" type="ORF">TNIN_491342</name>
</gene>
<reference evidence="5" key="1">
    <citation type="submission" date="2020-08" db="EMBL/GenBank/DDBJ databases">
        <title>Multicomponent nature underlies the extraordinary mechanical properties of spider dragline silk.</title>
        <authorList>
            <person name="Kono N."/>
            <person name="Nakamura H."/>
            <person name="Mori M."/>
            <person name="Yoshida Y."/>
            <person name="Ohtoshi R."/>
            <person name="Malay A.D."/>
            <person name="Moran D.A.P."/>
            <person name="Tomita M."/>
            <person name="Numata K."/>
            <person name="Arakawa K."/>
        </authorList>
    </citation>
    <scope>NUCLEOTIDE SEQUENCE</scope>
</reference>
<dbReference type="Proteomes" id="UP000886998">
    <property type="component" value="Unassembled WGS sequence"/>
</dbReference>
<evidence type="ECO:0000256" key="3">
    <source>
        <dbReference type="ARBA" id="ARBA00023157"/>
    </source>
</evidence>
<dbReference type="PROSITE" id="PS60029">
    <property type="entry name" value="SPIDER_CSTX"/>
    <property type="match status" value="1"/>
</dbReference>
<feature type="chain" id="PRO_5036476467" evidence="4">
    <location>
        <begin position="20"/>
        <end position="148"/>
    </location>
</feature>
<dbReference type="GO" id="GO:0005576">
    <property type="term" value="C:extracellular region"/>
    <property type="evidence" value="ECO:0007669"/>
    <property type="project" value="UniProtKB-SubCell"/>
</dbReference>
<dbReference type="EMBL" id="BMAV01019766">
    <property type="protein sequence ID" value="GFY72992.1"/>
    <property type="molecule type" value="Genomic_DNA"/>
</dbReference>
<dbReference type="GO" id="GO:0090729">
    <property type="term" value="F:toxin activity"/>
    <property type="evidence" value="ECO:0007669"/>
    <property type="project" value="InterPro"/>
</dbReference>
<keyword evidence="3" id="KW-1015">Disulfide bond</keyword>
<dbReference type="AlphaFoldDB" id="A0A8X6YM82"/>
<organism evidence="5 6">
    <name type="scientific">Trichonephila inaurata madagascariensis</name>
    <dbReference type="NCBI Taxonomy" id="2747483"/>
    <lineage>
        <taxon>Eukaryota</taxon>
        <taxon>Metazoa</taxon>
        <taxon>Ecdysozoa</taxon>
        <taxon>Arthropoda</taxon>
        <taxon>Chelicerata</taxon>
        <taxon>Arachnida</taxon>
        <taxon>Araneae</taxon>
        <taxon>Araneomorphae</taxon>
        <taxon>Entelegynae</taxon>
        <taxon>Araneoidea</taxon>
        <taxon>Nephilidae</taxon>
        <taxon>Trichonephila</taxon>
        <taxon>Trichonephila inaurata</taxon>
    </lineage>
</organism>
<evidence type="ECO:0000256" key="4">
    <source>
        <dbReference type="SAM" id="SignalP"/>
    </source>
</evidence>
<name>A0A8X6YM82_9ARAC</name>
<evidence type="ECO:0000256" key="1">
    <source>
        <dbReference type="ARBA" id="ARBA00004613"/>
    </source>
</evidence>
<dbReference type="OrthoDB" id="6432390at2759"/>
<keyword evidence="2" id="KW-0964">Secreted</keyword>
<comment type="caution">
    <text evidence="5">The sequence shown here is derived from an EMBL/GenBank/DDBJ whole genome shotgun (WGS) entry which is preliminary data.</text>
</comment>
<dbReference type="InterPro" id="IPR019553">
    <property type="entry name" value="Spider_toxin_CSTX_knottin"/>
</dbReference>
<evidence type="ECO:0000256" key="2">
    <source>
        <dbReference type="ARBA" id="ARBA00022525"/>
    </source>
</evidence>
<dbReference type="Pfam" id="PF10530">
    <property type="entry name" value="Toxin_35"/>
    <property type="match status" value="1"/>
</dbReference>
<feature type="signal peptide" evidence="4">
    <location>
        <begin position="1"/>
        <end position="19"/>
    </location>
</feature>
<accession>A0A8X6YM82</accession>
<keyword evidence="6" id="KW-1185">Reference proteome</keyword>
<comment type="subcellular location">
    <subcellularLocation>
        <location evidence="1">Secreted</location>
    </subcellularLocation>
</comment>
<sequence>MKSLIFFAVASFLVGYALTEDMLDQKDMGLSEHLDDEDMALAELLDDEDMALEEDLDDEDMDLSELDTDTAVENPLNDEQSRGGKCIEKHHECTHDKGNCCKGKAFQYKCKCYDVVDAKDKKKTRCACKAPLKEKAANLIFNVGTSVI</sequence>
<evidence type="ECO:0000313" key="5">
    <source>
        <dbReference type="EMBL" id="GFY72992.1"/>
    </source>
</evidence>
<dbReference type="InterPro" id="IPR011142">
    <property type="entry name" value="Spider_toxin_CSTX_Knottin_CS"/>
</dbReference>
<keyword evidence="4" id="KW-0732">Signal</keyword>